<dbReference type="Pfam" id="PF17782">
    <property type="entry name" value="WHD_DprA"/>
    <property type="match status" value="1"/>
</dbReference>
<dbReference type="InterPro" id="IPR003488">
    <property type="entry name" value="DprA"/>
</dbReference>
<dbReference type="InterPro" id="IPR036388">
    <property type="entry name" value="WH-like_DNA-bd_sf"/>
</dbReference>
<dbReference type="PANTHER" id="PTHR43022">
    <property type="entry name" value="PROTEIN SMF"/>
    <property type="match status" value="1"/>
</dbReference>
<accession>A0A1Y4LCJ3</accession>
<evidence type="ECO:0000259" key="3">
    <source>
        <dbReference type="Pfam" id="PF02481"/>
    </source>
</evidence>
<feature type="domain" description="DprA winged helix" evidence="4">
    <location>
        <begin position="357"/>
        <end position="414"/>
    </location>
</feature>
<evidence type="ECO:0000313" key="6">
    <source>
        <dbReference type="Proteomes" id="UP000195897"/>
    </source>
</evidence>
<reference evidence="6" key="1">
    <citation type="submission" date="2017-04" db="EMBL/GenBank/DDBJ databases">
        <title>Function of individual gut microbiota members based on whole genome sequencing of pure cultures obtained from chicken caecum.</title>
        <authorList>
            <person name="Medvecky M."/>
            <person name="Cejkova D."/>
            <person name="Polansky O."/>
            <person name="Karasova D."/>
            <person name="Kubasova T."/>
            <person name="Cizek A."/>
            <person name="Rychlik I."/>
        </authorList>
    </citation>
    <scope>NUCLEOTIDE SEQUENCE [LARGE SCALE GENOMIC DNA]</scope>
    <source>
        <strain evidence="6">An180</strain>
    </source>
</reference>
<comment type="similarity">
    <text evidence="1">Belongs to the DprA/Smf family.</text>
</comment>
<evidence type="ECO:0000259" key="4">
    <source>
        <dbReference type="Pfam" id="PF17782"/>
    </source>
</evidence>
<proteinExistence type="inferred from homology"/>
<sequence>MSKRVYWLWLTTRDDLGAETIRKLTTSFGTPEFLYGATREQLMQTGLKPRQINALCDKDLSRAEDILRVCEQKKIQIITIEDSAYPDRLREIADPPAVLYVRGTLPDFDRAPGVTIVGTRSCSAYGLRMAERFGAALAKAGFTVISGMARGIDTAAHRGCLKADGTTVAVLAGGVDLCYPPENKYLMGDIMLAGAVISENPPGTPNEGFRFPIRNRIMSGLAAATLIVEAPLHSGALISARQAFEQGREVFAVPGPLDVPGSAGCNRLIRDECARLVTGPMDIVDALAPMLRQKPNAGVVRTVFLRDDHKDSMWDDTPVRPYQVIQRRKQPEPAPLEPLKIPDLPIVPEPEPPKTARPRIPEGLSGSERAVAEAIAAGADTVDAVSEATGLPASEVAAALVLLELDGIAQHKGGRCSLCENLNF</sequence>
<dbReference type="NCBIfam" id="TIGR00732">
    <property type="entry name" value="dprA"/>
    <property type="match status" value="1"/>
</dbReference>
<dbReference type="Gene3D" id="3.40.50.450">
    <property type="match status" value="1"/>
</dbReference>
<feature type="domain" description="Smf/DprA SLOG" evidence="3">
    <location>
        <begin position="76"/>
        <end position="287"/>
    </location>
</feature>
<dbReference type="RefSeq" id="WP_087369820.1">
    <property type="nucleotide sequence ID" value="NZ_NFKK01000001.1"/>
</dbReference>
<name>A0A1Y4LCJ3_9FIRM</name>
<dbReference type="InterPro" id="IPR041614">
    <property type="entry name" value="DprA_WH"/>
</dbReference>
<dbReference type="Proteomes" id="UP000195897">
    <property type="component" value="Unassembled WGS sequence"/>
</dbReference>
<evidence type="ECO:0000313" key="5">
    <source>
        <dbReference type="EMBL" id="OUP54427.1"/>
    </source>
</evidence>
<evidence type="ECO:0000256" key="1">
    <source>
        <dbReference type="ARBA" id="ARBA00006525"/>
    </source>
</evidence>
<dbReference type="EMBL" id="NFKK01000001">
    <property type="protein sequence ID" value="OUP54427.1"/>
    <property type="molecule type" value="Genomic_DNA"/>
</dbReference>
<dbReference type="Gene3D" id="1.10.10.10">
    <property type="entry name" value="Winged helix-like DNA-binding domain superfamily/Winged helix DNA-binding domain"/>
    <property type="match status" value="1"/>
</dbReference>
<comment type="caution">
    <text evidence="5">The sequence shown here is derived from an EMBL/GenBank/DDBJ whole genome shotgun (WGS) entry which is preliminary data.</text>
</comment>
<dbReference type="AlphaFoldDB" id="A0A1Y4LCJ3"/>
<organism evidence="5 6">
    <name type="scientific">Butyricicoccus pullicaecorum</name>
    <dbReference type="NCBI Taxonomy" id="501571"/>
    <lineage>
        <taxon>Bacteria</taxon>
        <taxon>Bacillati</taxon>
        <taxon>Bacillota</taxon>
        <taxon>Clostridia</taxon>
        <taxon>Eubacteriales</taxon>
        <taxon>Butyricicoccaceae</taxon>
        <taxon>Butyricicoccus</taxon>
    </lineage>
</organism>
<dbReference type="Pfam" id="PF02481">
    <property type="entry name" value="DNA_processg_A"/>
    <property type="match status" value="1"/>
</dbReference>
<evidence type="ECO:0000256" key="2">
    <source>
        <dbReference type="SAM" id="MobiDB-lite"/>
    </source>
</evidence>
<feature type="compositionally biased region" description="Pro residues" evidence="2">
    <location>
        <begin position="345"/>
        <end position="355"/>
    </location>
</feature>
<dbReference type="SUPFAM" id="SSF102405">
    <property type="entry name" value="MCP/YpsA-like"/>
    <property type="match status" value="1"/>
</dbReference>
<dbReference type="PANTHER" id="PTHR43022:SF1">
    <property type="entry name" value="PROTEIN SMF"/>
    <property type="match status" value="1"/>
</dbReference>
<protein>
    <submittedName>
        <fullName evidence="5">DNA protecting protein DprA</fullName>
    </submittedName>
</protein>
<feature type="region of interest" description="Disordered" evidence="2">
    <location>
        <begin position="328"/>
        <end position="362"/>
    </location>
</feature>
<dbReference type="InterPro" id="IPR057666">
    <property type="entry name" value="DrpA_SLOG"/>
</dbReference>
<dbReference type="GO" id="GO:0009294">
    <property type="term" value="P:DNA-mediated transformation"/>
    <property type="evidence" value="ECO:0007669"/>
    <property type="project" value="InterPro"/>
</dbReference>
<gene>
    <name evidence="5" type="ORF">B5F17_00585</name>
</gene>